<dbReference type="OrthoDB" id="7595800at2"/>
<sequence>MGRDTNWKYRKDRLFEVYLLYSTLRFFLYNALDTETTVLHIRTKMTKVKSRALLLADIVQIKGNLNSLKTELDKYPWDSEIALITVSKGDFTYLINRAIAGDITFETVEEWANILECRDDVAYENQMMEDIIFELANPYLNGEITKGKLEEILDILQGSKLI</sequence>
<reference evidence="1 2" key="1">
    <citation type="submission" date="2019-05" db="EMBL/GenBank/DDBJ databases">
        <authorList>
            <person name="Qu J.-H."/>
        </authorList>
    </citation>
    <scope>NUCLEOTIDE SEQUENCE [LARGE SCALE GENOMIC DNA]</scope>
    <source>
        <strain evidence="1 2">T17</strain>
    </source>
</reference>
<evidence type="ECO:0000313" key="1">
    <source>
        <dbReference type="EMBL" id="TLV02887.1"/>
    </source>
</evidence>
<accession>A0A5R9L3C6</accession>
<protein>
    <submittedName>
        <fullName evidence="1">Uncharacterized protein</fullName>
    </submittedName>
</protein>
<dbReference type="Proteomes" id="UP000306402">
    <property type="component" value="Unassembled WGS sequence"/>
</dbReference>
<name>A0A5R9L3C6_9BACT</name>
<dbReference type="EMBL" id="VCEJ01000002">
    <property type="protein sequence ID" value="TLV02887.1"/>
    <property type="molecule type" value="Genomic_DNA"/>
</dbReference>
<proteinExistence type="predicted"/>
<comment type="caution">
    <text evidence="1">The sequence shown here is derived from an EMBL/GenBank/DDBJ whole genome shotgun (WGS) entry which is preliminary data.</text>
</comment>
<keyword evidence="2" id="KW-1185">Reference proteome</keyword>
<evidence type="ECO:0000313" key="2">
    <source>
        <dbReference type="Proteomes" id="UP000306402"/>
    </source>
</evidence>
<organism evidence="1 2">
    <name type="scientific">Dyadobacter luticola</name>
    <dbReference type="NCBI Taxonomy" id="1979387"/>
    <lineage>
        <taxon>Bacteria</taxon>
        <taxon>Pseudomonadati</taxon>
        <taxon>Bacteroidota</taxon>
        <taxon>Cytophagia</taxon>
        <taxon>Cytophagales</taxon>
        <taxon>Spirosomataceae</taxon>
        <taxon>Dyadobacter</taxon>
    </lineage>
</organism>
<gene>
    <name evidence="1" type="ORF">FEN17_04545</name>
</gene>
<dbReference type="AlphaFoldDB" id="A0A5R9L3C6"/>